<dbReference type="InterPro" id="IPR010930">
    <property type="entry name" value="Flg_bb/hook_C_dom"/>
</dbReference>
<reference evidence="9" key="1">
    <citation type="journal article" date="2021" name="PeerJ">
        <title>Extensive microbial diversity within the chicken gut microbiome revealed by metagenomics and culture.</title>
        <authorList>
            <person name="Gilroy R."/>
            <person name="Ravi A."/>
            <person name="Getino M."/>
            <person name="Pursley I."/>
            <person name="Horton D.L."/>
            <person name="Alikhan N.F."/>
            <person name="Baker D."/>
            <person name="Gharbi K."/>
            <person name="Hall N."/>
            <person name="Watson M."/>
            <person name="Adriaenssens E.M."/>
            <person name="Foster-Nyarko E."/>
            <person name="Jarju S."/>
            <person name="Secka A."/>
            <person name="Antonio M."/>
            <person name="Oren A."/>
            <person name="Chaudhuri R.R."/>
            <person name="La Ragione R."/>
            <person name="Hildebrand F."/>
            <person name="Pallen M.J."/>
        </authorList>
    </citation>
    <scope>NUCLEOTIDE SEQUENCE</scope>
    <source>
        <strain evidence="9">CHK172-16539</strain>
    </source>
</reference>
<dbReference type="Proteomes" id="UP000824063">
    <property type="component" value="Unassembled WGS sequence"/>
</dbReference>
<dbReference type="NCBIfam" id="TIGR01395">
    <property type="entry name" value="FlgC"/>
    <property type="match status" value="1"/>
</dbReference>
<evidence type="ECO:0000259" key="8">
    <source>
        <dbReference type="Pfam" id="PF06429"/>
    </source>
</evidence>
<dbReference type="PROSITE" id="PS00588">
    <property type="entry name" value="FLAGELLA_BB_ROD"/>
    <property type="match status" value="1"/>
</dbReference>
<comment type="subunit">
    <text evidence="5 6">The basal body constitutes a major portion of the flagellar organelle and consists of four rings (L,P,S, and M) mounted on a central rod. The rod consists of about 26 subunits of FlgG in the distal portion, and FlgB, FlgC and FlgF are thought to build up the proximal portion of the rod with about 6 subunits each.</text>
</comment>
<protein>
    <recommendedName>
        <fullName evidence="3 6">Flagellar basal-body rod protein FlgC</fullName>
    </recommendedName>
</protein>
<keyword evidence="9" id="KW-0969">Cilium</keyword>
<dbReference type="AlphaFoldDB" id="A0A9D2F5T2"/>
<dbReference type="Pfam" id="PF06429">
    <property type="entry name" value="Flg_bbr_C"/>
    <property type="match status" value="1"/>
</dbReference>
<evidence type="ECO:0000256" key="5">
    <source>
        <dbReference type="ARBA" id="ARBA00025933"/>
    </source>
</evidence>
<dbReference type="InterPro" id="IPR006299">
    <property type="entry name" value="FlgC"/>
</dbReference>
<dbReference type="GO" id="GO:0030694">
    <property type="term" value="C:bacterial-type flagellum basal body, rod"/>
    <property type="evidence" value="ECO:0007669"/>
    <property type="project" value="UniProtKB-UniRule"/>
</dbReference>
<accession>A0A9D2F5T2</accession>
<reference evidence="9" key="2">
    <citation type="submission" date="2021-04" db="EMBL/GenBank/DDBJ databases">
        <authorList>
            <person name="Gilroy R."/>
        </authorList>
    </citation>
    <scope>NUCLEOTIDE SEQUENCE</scope>
    <source>
        <strain evidence="9">CHK172-16539</strain>
    </source>
</reference>
<evidence type="ECO:0000313" key="10">
    <source>
        <dbReference type="Proteomes" id="UP000824063"/>
    </source>
</evidence>
<comment type="similarity">
    <text evidence="2">Belongs to the flagella basal body rod proteins family.</text>
</comment>
<dbReference type="InterPro" id="IPR019776">
    <property type="entry name" value="Flagellar_basal_body_rod_CS"/>
</dbReference>
<comment type="subcellular location">
    <subcellularLocation>
        <location evidence="1 6">Bacterial flagellum basal body</location>
    </subcellularLocation>
</comment>
<comment type="caution">
    <text evidence="9">The sequence shown here is derived from an EMBL/GenBank/DDBJ whole genome shotgun (WGS) entry which is preliminary data.</text>
</comment>
<dbReference type="EMBL" id="DXBN01000084">
    <property type="protein sequence ID" value="HIZ52970.1"/>
    <property type="molecule type" value="Genomic_DNA"/>
</dbReference>
<feature type="domain" description="Flagellar basal-body/hook protein C-terminal" evidence="8">
    <location>
        <begin position="97"/>
        <end position="139"/>
    </location>
</feature>
<dbReference type="GO" id="GO:0071978">
    <property type="term" value="P:bacterial-type flagellum-dependent swarming motility"/>
    <property type="evidence" value="ECO:0007669"/>
    <property type="project" value="TreeGrafter"/>
</dbReference>
<evidence type="ECO:0000256" key="6">
    <source>
        <dbReference type="RuleBase" id="RU362062"/>
    </source>
</evidence>
<keyword evidence="9" id="KW-0966">Cell projection</keyword>
<gene>
    <name evidence="9" type="primary">flgC</name>
    <name evidence="9" type="ORF">IAA20_03390</name>
</gene>
<sequence length="144" mass="15873">MSIFTGLNINASGLALERLKLDTISTNIANVNTHQTENGEAYRKKTVDFSESLKNVQTNTANMQPNKMSFGVKVNRIVEDQTENVSYDPTNPNADDEGYVALSNVNTADEMVAMIQALRTYEANASSLEANKLILRKALEISKD</sequence>
<name>A0A9D2F5T2_9ENTE</name>
<proteinExistence type="inferred from homology"/>
<dbReference type="PANTHER" id="PTHR30435:SF2">
    <property type="entry name" value="FLAGELLAR BASAL-BODY ROD PROTEIN FLGC"/>
    <property type="match status" value="1"/>
</dbReference>
<evidence type="ECO:0000259" key="7">
    <source>
        <dbReference type="Pfam" id="PF00460"/>
    </source>
</evidence>
<dbReference type="PANTHER" id="PTHR30435">
    <property type="entry name" value="FLAGELLAR PROTEIN"/>
    <property type="match status" value="1"/>
</dbReference>
<evidence type="ECO:0000313" key="9">
    <source>
        <dbReference type="EMBL" id="HIZ52970.1"/>
    </source>
</evidence>
<evidence type="ECO:0000256" key="1">
    <source>
        <dbReference type="ARBA" id="ARBA00004117"/>
    </source>
</evidence>
<evidence type="ECO:0000256" key="2">
    <source>
        <dbReference type="ARBA" id="ARBA00009677"/>
    </source>
</evidence>
<dbReference type="Pfam" id="PF00460">
    <property type="entry name" value="Flg_bb_rod"/>
    <property type="match status" value="1"/>
</dbReference>
<keyword evidence="9" id="KW-0282">Flagellum</keyword>
<dbReference type="InterPro" id="IPR001444">
    <property type="entry name" value="Flag_bb_rod_N"/>
</dbReference>
<evidence type="ECO:0000256" key="3">
    <source>
        <dbReference type="ARBA" id="ARBA00017941"/>
    </source>
</evidence>
<evidence type="ECO:0000256" key="4">
    <source>
        <dbReference type="ARBA" id="ARBA00023143"/>
    </source>
</evidence>
<feature type="domain" description="Flagellar basal body rod protein N-terminal" evidence="7">
    <location>
        <begin position="7"/>
        <end position="33"/>
    </location>
</feature>
<keyword evidence="4 6" id="KW-0975">Bacterial flagellum</keyword>
<organism evidence="9 10">
    <name type="scientific">Candidatus Enterococcus avicola</name>
    <dbReference type="NCBI Taxonomy" id="2838561"/>
    <lineage>
        <taxon>Bacteria</taxon>
        <taxon>Bacillati</taxon>
        <taxon>Bacillota</taxon>
        <taxon>Bacilli</taxon>
        <taxon>Lactobacillales</taxon>
        <taxon>Enterococcaceae</taxon>
        <taxon>Enterococcus</taxon>
    </lineage>
</organism>